<reference evidence="2 3" key="1">
    <citation type="submission" date="2021-05" db="EMBL/GenBank/DDBJ databases">
        <title>Biocontrol using Exiguobacterium acetylicum SI17 against litchi downy blight caused by Peronophythora litchii.</title>
        <authorList>
            <person name="Zheng L."/>
        </authorList>
    </citation>
    <scope>NUCLEOTIDE SEQUENCE [LARGE SCALE GENOMIC DNA]</scope>
    <source>
        <strain evidence="2 3">SI17</strain>
    </source>
</reference>
<feature type="transmembrane region" description="Helical" evidence="1">
    <location>
        <begin position="20"/>
        <end position="40"/>
    </location>
</feature>
<dbReference type="EMBL" id="CP075897">
    <property type="protein sequence ID" value="QWB28749.1"/>
    <property type="molecule type" value="Genomic_DNA"/>
</dbReference>
<sequence length="76" mass="8667">MKRSERLLAYWIGIPRRWRLGILTALMLTIWTVEGVRFLTSSALRLPTVTDAIICLVPAILLFVVWKTKSAKSPLN</sequence>
<feature type="transmembrane region" description="Helical" evidence="1">
    <location>
        <begin position="46"/>
        <end position="66"/>
    </location>
</feature>
<evidence type="ECO:0000256" key="1">
    <source>
        <dbReference type="SAM" id="Phobius"/>
    </source>
</evidence>
<accession>A0ABX8G688</accession>
<dbReference type="Proteomes" id="UP000679498">
    <property type="component" value="Chromosome"/>
</dbReference>
<keyword evidence="1" id="KW-1133">Transmembrane helix</keyword>
<evidence type="ECO:0000313" key="2">
    <source>
        <dbReference type="EMBL" id="QWB28749.1"/>
    </source>
</evidence>
<protein>
    <submittedName>
        <fullName evidence="2">Uncharacterized protein</fullName>
    </submittedName>
</protein>
<name>A0ABX8G688_EXIAC</name>
<evidence type="ECO:0000313" key="3">
    <source>
        <dbReference type="Proteomes" id="UP000679498"/>
    </source>
</evidence>
<dbReference type="RefSeq" id="WP_069940757.1">
    <property type="nucleotide sequence ID" value="NZ_CP075897.1"/>
</dbReference>
<dbReference type="GeneID" id="88811818"/>
<proteinExistence type="predicted"/>
<keyword evidence="1" id="KW-0812">Transmembrane</keyword>
<organism evidence="2 3">
    <name type="scientific">Exiguobacterium acetylicum</name>
    <name type="common">Brevibacterium acetylicum</name>
    <dbReference type="NCBI Taxonomy" id="41170"/>
    <lineage>
        <taxon>Bacteria</taxon>
        <taxon>Bacillati</taxon>
        <taxon>Bacillota</taxon>
        <taxon>Bacilli</taxon>
        <taxon>Bacillales</taxon>
        <taxon>Bacillales Family XII. Incertae Sedis</taxon>
        <taxon>Exiguobacterium</taxon>
    </lineage>
</organism>
<keyword evidence="3" id="KW-1185">Reference proteome</keyword>
<gene>
    <name evidence="2" type="ORF">KKI46_09040</name>
</gene>
<keyword evidence="1" id="KW-0472">Membrane</keyword>